<proteinExistence type="predicted"/>
<comment type="subcellular location">
    <subcellularLocation>
        <location evidence="1">Cell membrane</location>
        <topology evidence="1">Multi-pass membrane protein</topology>
    </subcellularLocation>
</comment>
<dbReference type="PANTHER" id="PTHR33545:SF5">
    <property type="entry name" value="UPF0750 MEMBRANE PROTEIN YITT"/>
    <property type="match status" value="1"/>
</dbReference>
<dbReference type="OrthoDB" id="3296441at2"/>
<dbReference type="GO" id="GO:0005886">
    <property type="term" value="C:plasma membrane"/>
    <property type="evidence" value="ECO:0007669"/>
    <property type="project" value="UniProtKB-SubCell"/>
</dbReference>
<dbReference type="InterPro" id="IPR003740">
    <property type="entry name" value="YitT"/>
</dbReference>
<evidence type="ECO:0000256" key="1">
    <source>
        <dbReference type="ARBA" id="ARBA00004651"/>
    </source>
</evidence>
<feature type="transmembrane region" description="Helical" evidence="6">
    <location>
        <begin position="150"/>
        <end position="172"/>
    </location>
</feature>
<dbReference type="STRING" id="46914.JP75_13695"/>
<gene>
    <name evidence="7" type="ORF">JP75_13695</name>
</gene>
<feature type="transmembrane region" description="Helical" evidence="6">
    <location>
        <begin position="78"/>
        <end position="97"/>
    </location>
</feature>
<feature type="transmembrane region" description="Helical" evidence="6">
    <location>
        <begin position="17"/>
        <end position="35"/>
    </location>
</feature>
<evidence type="ECO:0000256" key="3">
    <source>
        <dbReference type="ARBA" id="ARBA00022692"/>
    </source>
</evidence>
<dbReference type="InterPro" id="IPR051461">
    <property type="entry name" value="UPF0750_membrane"/>
</dbReference>
<dbReference type="Pfam" id="PF02588">
    <property type="entry name" value="YitT_membrane"/>
    <property type="match status" value="1"/>
</dbReference>
<evidence type="ECO:0000256" key="4">
    <source>
        <dbReference type="ARBA" id="ARBA00022989"/>
    </source>
</evidence>
<keyword evidence="3 6" id="KW-0812">Transmembrane</keyword>
<keyword evidence="2" id="KW-1003">Cell membrane</keyword>
<reference evidence="7 8" key="1">
    <citation type="submission" date="2014-08" db="EMBL/GenBank/DDBJ databases">
        <authorList>
            <person name="Hassan Y.I."/>
            <person name="Lepp D."/>
            <person name="Zhou T."/>
        </authorList>
    </citation>
    <scope>NUCLEOTIDE SEQUENCE [LARGE SCALE GENOMIC DNA]</scope>
    <source>
        <strain evidence="7 8">IFO13584</strain>
    </source>
</reference>
<protein>
    <submittedName>
        <fullName evidence="7">Membrane protein</fullName>
    </submittedName>
</protein>
<keyword evidence="5 6" id="KW-0472">Membrane</keyword>
<dbReference type="EMBL" id="JQGC01000012">
    <property type="protein sequence ID" value="KFL30544.1"/>
    <property type="molecule type" value="Genomic_DNA"/>
</dbReference>
<keyword evidence="4 6" id="KW-1133">Transmembrane helix</keyword>
<evidence type="ECO:0000256" key="6">
    <source>
        <dbReference type="SAM" id="Phobius"/>
    </source>
</evidence>
<dbReference type="RefSeq" id="WP_035083751.1">
    <property type="nucleotide sequence ID" value="NZ_JQGC01000012.1"/>
</dbReference>
<name>A0A087M0Z1_9HYPH</name>
<evidence type="ECO:0000256" key="2">
    <source>
        <dbReference type="ARBA" id="ARBA00022475"/>
    </source>
</evidence>
<accession>A0A087M0Z1</accession>
<dbReference type="PANTHER" id="PTHR33545">
    <property type="entry name" value="UPF0750 MEMBRANE PROTEIN YITT-RELATED"/>
    <property type="match status" value="1"/>
</dbReference>
<evidence type="ECO:0000313" key="7">
    <source>
        <dbReference type="EMBL" id="KFL30544.1"/>
    </source>
</evidence>
<sequence>MTSDLATPSRHTLPEDLFAMLIGTMLVSLGIAFYSEVQLATGSTAGLALLLQYATGIPFGWLFFSINLPFYALAFLRMGWHFAVKTMICVGLVSYFSSQIPTWLGISDIHPLFASLVGGGLIGLGILSLFRHKASVGGINILALYLQENFGLRAGYFQLAVDAAILFAAFFILPLDRVFYSILGALVLNFIVALNHKPGRYVGFS</sequence>
<keyword evidence="8" id="KW-1185">Reference proteome</keyword>
<evidence type="ECO:0000313" key="8">
    <source>
        <dbReference type="Proteomes" id="UP000028981"/>
    </source>
</evidence>
<dbReference type="Proteomes" id="UP000028981">
    <property type="component" value="Unassembled WGS sequence"/>
</dbReference>
<feature type="transmembrane region" description="Helical" evidence="6">
    <location>
        <begin position="109"/>
        <end position="130"/>
    </location>
</feature>
<evidence type="ECO:0000256" key="5">
    <source>
        <dbReference type="ARBA" id="ARBA00023136"/>
    </source>
</evidence>
<feature type="transmembrane region" description="Helical" evidence="6">
    <location>
        <begin position="47"/>
        <end position="66"/>
    </location>
</feature>
<organism evidence="7 8">
    <name type="scientific">Devosia riboflavina</name>
    <dbReference type="NCBI Taxonomy" id="46914"/>
    <lineage>
        <taxon>Bacteria</taxon>
        <taxon>Pseudomonadati</taxon>
        <taxon>Pseudomonadota</taxon>
        <taxon>Alphaproteobacteria</taxon>
        <taxon>Hyphomicrobiales</taxon>
        <taxon>Devosiaceae</taxon>
        <taxon>Devosia</taxon>
    </lineage>
</organism>
<comment type="caution">
    <text evidence="7">The sequence shown here is derived from an EMBL/GenBank/DDBJ whole genome shotgun (WGS) entry which is preliminary data.</text>
</comment>
<dbReference type="AlphaFoldDB" id="A0A087M0Z1"/>
<feature type="transmembrane region" description="Helical" evidence="6">
    <location>
        <begin position="178"/>
        <end position="195"/>
    </location>
</feature>